<feature type="compositionally biased region" description="Polar residues" evidence="11">
    <location>
        <begin position="110"/>
        <end position="121"/>
    </location>
</feature>
<evidence type="ECO:0000256" key="7">
    <source>
        <dbReference type="ARBA" id="ARBA00023295"/>
    </source>
</evidence>
<dbReference type="OrthoDB" id="1546079at2759"/>
<dbReference type="Pfam" id="PF00295">
    <property type="entry name" value="Glyco_hydro_28"/>
    <property type="match status" value="1"/>
</dbReference>
<evidence type="ECO:0000256" key="6">
    <source>
        <dbReference type="ARBA" id="ARBA00023157"/>
    </source>
</evidence>
<dbReference type="InterPro" id="IPR000743">
    <property type="entry name" value="Glyco_hydro_28"/>
</dbReference>
<accession>A0A316UPX1</accession>
<dbReference type="SUPFAM" id="SSF51126">
    <property type="entry name" value="Pectin lyase-like"/>
    <property type="match status" value="1"/>
</dbReference>
<dbReference type="GeneID" id="37030078"/>
<evidence type="ECO:0000313" key="14">
    <source>
        <dbReference type="Proteomes" id="UP000245884"/>
    </source>
</evidence>
<dbReference type="GO" id="GO:0045490">
    <property type="term" value="P:pectin catabolic process"/>
    <property type="evidence" value="ECO:0007669"/>
    <property type="project" value="TreeGrafter"/>
</dbReference>
<dbReference type="PANTHER" id="PTHR31884:SF1">
    <property type="entry name" value="POLYGALACTURONASE"/>
    <property type="match status" value="1"/>
</dbReference>
<keyword evidence="14" id="KW-1185">Reference proteome</keyword>
<evidence type="ECO:0000256" key="3">
    <source>
        <dbReference type="ARBA" id="ARBA00022729"/>
    </source>
</evidence>
<feature type="compositionally biased region" description="Basic and acidic residues" evidence="11">
    <location>
        <begin position="72"/>
        <end position="89"/>
    </location>
</feature>
<keyword evidence="6" id="KW-1015">Disulfide bond</keyword>
<dbReference type="Proteomes" id="UP000245884">
    <property type="component" value="Unassembled WGS sequence"/>
</dbReference>
<dbReference type="SMART" id="SM00710">
    <property type="entry name" value="PbH1"/>
    <property type="match status" value="5"/>
</dbReference>
<dbReference type="GO" id="GO:0005576">
    <property type="term" value="C:extracellular region"/>
    <property type="evidence" value="ECO:0007669"/>
    <property type="project" value="TreeGrafter"/>
</dbReference>
<feature type="region of interest" description="Disordered" evidence="11">
    <location>
        <begin position="108"/>
        <end position="162"/>
    </location>
</feature>
<evidence type="ECO:0000256" key="12">
    <source>
        <dbReference type="SAM" id="SignalP"/>
    </source>
</evidence>
<dbReference type="EMBL" id="KZ819668">
    <property type="protein sequence ID" value="PWN27330.1"/>
    <property type="molecule type" value="Genomic_DNA"/>
</dbReference>
<feature type="compositionally biased region" description="Low complexity" evidence="11">
    <location>
        <begin position="150"/>
        <end position="162"/>
    </location>
</feature>
<dbReference type="STRING" id="1569628.A0A316UPX1"/>
<dbReference type="InterPro" id="IPR012334">
    <property type="entry name" value="Pectin_lyas_fold"/>
</dbReference>
<evidence type="ECO:0000256" key="5">
    <source>
        <dbReference type="ARBA" id="ARBA00022801"/>
    </source>
</evidence>
<reference evidence="13 14" key="1">
    <citation type="journal article" date="2018" name="Mol. Biol. Evol.">
        <title>Broad Genomic Sampling Reveals a Smut Pathogenic Ancestry of the Fungal Clade Ustilaginomycotina.</title>
        <authorList>
            <person name="Kijpornyongpan T."/>
            <person name="Mondo S.J."/>
            <person name="Barry K."/>
            <person name="Sandor L."/>
            <person name="Lee J."/>
            <person name="Lipzen A."/>
            <person name="Pangilinan J."/>
            <person name="LaButti K."/>
            <person name="Hainaut M."/>
            <person name="Henrissat B."/>
            <person name="Grigoriev I.V."/>
            <person name="Spatafora J.W."/>
            <person name="Aime M.C."/>
        </authorList>
    </citation>
    <scope>NUCLEOTIDE SEQUENCE [LARGE SCALE GENOMIC DNA]</scope>
    <source>
        <strain evidence="13 14">MCA 5214</strain>
    </source>
</reference>
<dbReference type="Gene3D" id="2.160.20.10">
    <property type="entry name" value="Single-stranded right-handed beta-helix, Pectin lyase-like"/>
    <property type="match status" value="1"/>
</dbReference>
<dbReference type="GO" id="GO:0004650">
    <property type="term" value="F:polygalacturonase activity"/>
    <property type="evidence" value="ECO:0007669"/>
    <property type="project" value="UniProtKB-EC"/>
</dbReference>
<evidence type="ECO:0000256" key="8">
    <source>
        <dbReference type="ARBA" id="ARBA00023316"/>
    </source>
</evidence>
<dbReference type="EC" id="3.2.1.15" evidence="2"/>
<keyword evidence="5 10" id="KW-0378">Hydrolase</keyword>
<feature type="region of interest" description="Disordered" evidence="11">
    <location>
        <begin position="52"/>
        <end position="90"/>
    </location>
</feature>
<feature type="chain" id="PRO_5016299575" description="endo-polygalacturonase" evidence="12">
    <location>
        <begin position="20"/>
        <end position="509"/>
    </location>
</feature>
<proteinExistence type="inferred from homology"/>
<feature type="signal peptide" evidence="12">
    <location>
        <begin position="1"/>
        <end position="19"/>
    </location>
</feature>
<evidence type="ECO:0000256" key="10">
    <source>
        <dbReference type="RuleBase" id="RU361169"/>
    </source>
</evidence>
<keyword evidence="8" id="KW-0961">Cell wall biogenesis/degradation</keyword>
<keyword evidence="4" id="KW-0677">Repeat</keyword>
<dbReference type="RefSeq" id="XP_025361942.1">
    <property type="nucleotide sequence ID" value="XM_025508255.1"/>
</dbReference>
<comment type="similarity">
    <text evidence="1 10">Belongs to the glycosyl hydrolase 28 family.</text>
</comment>
<dbReference type="InterPro" id="IPR011050">
    <property type="entry name" value="Pectin_lyase_fold/virulence"/>
</dbReference>
<keyword evidence="3 12" id="KW-0732">Signal</keyword>
<evidence type="ECO:0000256" key="4">
    <source>
        <dbReference type="ARBA" id="ARBA00022737"/>
    </source>
</evidence>
<keyword evidence="7 10" id="KW-0326">Glycosidase</keyword>
<protein>
    <recommendedName>
        <fullName evidence="2">endo-polygalacturonase</fullName>
        <ecNumber evidence="2">3.2.1.15</ecNumber>
    </recommendedName>
</protein>
<evidence type="ECO:0000256" key="2">
    <source>
        <dbReference type="ARBA" id="ARBA00012736"/>
    </source>
</evidence>
<name>A0A316UPX1_9BASI</name>
<dbReference type="AlphaFoldDB" id="A0A316UPX1"/>
<evidence type="ECO:0000256" key="1">
    <source>
        <dbReference type="ARBA" id="ARBA00008834"/>
    </source>
</evidence>
<comment type="catalytic activity">
    <reaction evidence="9">
        <text>(1,4-alpha-D-galacturonosyl)n+m + H2O = (1,4-alpha-D-galacturonosyl)n + (1,4-alpha-D-galacturonosyl)m.</text>
        <dbReference type="EC" id="3.2.1.15"/>
    </reaction>
</comment>
<dbReference type="GO" id="GO:0071555">
    <property type="term" value="P:cell wall organization"/>
    <property type="evidence" value="ECO:0007669"/>
    <property type="project" value="UniProtKB-KW"/>
</dbReference>
<evidence type="ECO:0000256" key="9">
    <source>
        <dbReference type="ARBA" id="ARBA00034074"/>
    </source>
</evidence>
<dbReference type="InterPro" id="IPR050434">
    <property type="entry name" value="Glycosyl_hydrlase_28"/>
</dbReference>
<evidence type="ECO:0000256" key="11">
    <source>
        <dbReference type="SAM" id="MobiDB-lite"/>
    </source>
</evidence>
<sequence>MLATRLIVALLATNAVVLALSKPGRRASNVIQVTGPIPIDVPEDLIEGLGPVTKPVFAPEDSSVGDGLDPPVIKDDPPSAQNKRADHAQGQHGVAFYGKRRAVLLHAARSAQSERANTTTPDRGETAPKPTAKSKSKPQSNSTTADKTAAHPSLHPSPSSAPADCIFTDLPTVLARKRACTHIVLRNIKVPAGETLDLNNLQAGTQVIFDGNTTFGYAEWPGPLITVSSSNSITVTGSPGAVIDYQGARWWDGKGGKGGKTKPRAFRVESLDNSRISGLTLRNTPVFAFSISGSAYLTFEGITIDNKDGAVGDRGHNQDGFDVAHCQDILVRSNTVYSTDDCIAVNSARKVRFLDNFCYGTHGASLAPLGHGIIEHALVQNNYIDGGLYALRIKAAKDEYASVHSVTFRDNRFTNITKTGIEVVQNYDNGGSYENREASFNAPFSQVTYENNTGTVANRRKANRFTLNCSPGACDGFIWKASSVTGGGKPDVCVHAPQSMPCGAGTHNA</sequence>
<dbReference type="InterPro" id="IPR006626">
    <property type="entry name" value="PbH1"/>
</dbReference>
<organism evidence="13 14">
    <name type="scientific">Jaminaea rosea</name>
    <dbReference type="NCBI Taxonomy" id="1569628"/>
    <lineage>
        <taxon>Eukaryota</taxon>
        <taxon>Fungi</taxon>
        <taxon>Dikarya</taxon>
        <taxon>Basidiomycota</taxon>
        <taxon>Ustilaginomycotina</taxon>
        <taxon>Exobasidiomycetes</taxon>
        <taxon>Microstromatales</taxon>
        <taxon>Microstromatales incertae sedis</taxon>
        <taxon>Jaminaea</taxon>
    </lineage>
</organism>
<gene>
    <name evidence="13" type="ORF">BDZ90DRAFT_260423</name>
</gene>
<dbReference type="PANTHER" id="PTHR31884">
    <property type="entry name" value="POLYGALACTURONASE"/>
    <property type="match status" value="1"/>
</dbReference>
<evidence type="ECO:0000313" key="13">
    <source>
        <dbReference type="EMBL" id="PWN27330.1"/>
    </source>
</evidence>